<proteinExistence type="predicted"/>
<evidence type="ECO:0000313" key="5">
    <source>
        <dbReference type="EMBL" id="UUY06161.1"/>
    </source>
</evidence>
<dbReference type="InterPro" id="IPR029787">
    <property type="entry name" value="Nucleotide_cyclase"/>
</dbReference>
<feature type="transmembrane region" description="Helical" evidence="1">
    <location>
        <begin position="76"/>
        <end position="96"/>
    </location>
</feature>
<evidence type="ECO:0000313" key="6">
    <source>
        <dbReference type="Proteomes" id="UP001058860"/>
    </source>
</evidence>
<keyword evidence="1" id="KW-0812">Transmembrane</keyword>
<keyword evidence="1" id="KW-1133">Transmembrane helix</keyword>
<keyword evidence="5" id="KW-0548">Nucleotidyltransferase</keyword>
<feature type="transmembrane region" description="Helical" evidence="1">
    <location>
        <begin position="47"/>
        <end position="64"/>
    </location>
</feature>
<dbReference type="EMBL" id="CP088295">
    <property type="protein sequence ID" value="UUY06161.1"/>
    <property type="molecule type" value="Genomic_DNA"/>
</dbReference>
<dbReference type="Pfam" id="PF00990">
    <property type="entry name" value="GGDEF"/>
    <property type="match status" value="1"/>
</dbReference>
<dbReference type="PROSITE" id="PS51832">
    <property type="entry name" value="HD_GYP"/>
    <property type="match status" value="1"/>
</dbReference>
<dbReference type="InterPro" id="IPR000160">
    <property type="entry name" value="GGDEF_dom"/>
</dbReference>
<dbReference type="InterPro" id="IPR052020">
    <property type="entry name" value="Cyclic_di-GMP/3'3'-cGAMP_PDE"/>
</dbReference>
<dbReference type="NCBIfam" id="TIGR00254">
    <property type="entry name" value="GGDEF"/>
    <property type="match status" value="1"/>
</dbReference>
<feature type="domain" description="HD-GYP" evidence="4">
    <location>
        <begin position="330"/>
        <end position="519"/>
    </location>
</feature>
<dbReference type="InterPro" id="IPR043128">
    <property type="entry name" value="Rev_trsase/Diguanyl_cyclase"/>
</dbReference>
<feature type="domain" description="GGDEF" evidence="2">
    <location>
        <begin position="214"/>
        <end position="338"/>
    </location>
</feature>
<dbReference type="PROSITE" id="PS51831">
    <property type="entry name" value="HD"/>
    <property type="match status" value="1"/>
</dbReference>
<dbReference type="InterPro" id="IPR003607">
    <property type="entry name" value="HD/PDEase_dom"/>
</dbReference>
<sequence>MVTRGFDDTLDVRFRLRAVHVGVGLSVICGLVIAAYALATWGQPHRGGLLAVAAGAVLLGAGAERLPWATIARSRIAEVAFVTWSSLLVVVLATAAGLDGGVRSPLTYALFLPLAYVATSYPTRSVLAVGAVDLLALAALVVVAEGVPWQDAATVGVLLSLGALLCVWQARNHARRSADLARVSRADALTGALNRHGLRERLDGELSAADRTARPLALVLVDLHDFQAVNEAHGHDAGDELLEWTANRLRELLRPSDALGRTGGDEFAIVAPTAGREEAELIAARVTAALAERTSVAIGIAAFPQDATTPAGLQAAADTALLQARTGNGGDARDLGWAAALAQAIDLRLAVASDHSGGVGRLATELAGRMGLRDDDLSDIRLAGSLHDIGKSAVPEDLLTRPGALDETELLAVRRRTREGAELVRRVPGMERVADWISASLEHWDGSGYPDGLRGDAIPLPARILHVADAFDALTNPRPYRAGVSPEEALREIERHSGTQFDPDVVQTLAQVVAAGVPR</sequence>
<keyword evidence="5" id="KW-0808">Transferase</keyword>
<evidence type="ECO:0000259" key="3">
    <source>
        <dbReference type="PROSITE" id="PS51831"/>
    </source>
</evidence>
<dbReference type="SMART" id="SM00471">
    <property type="entry name" value="HDc"/>
    <property type="match status" value="1"/>
</dbReference>
<gene>
    <name evidence="5" type="ORF">LRS13_11815</name>
</gene>
<dbReference type="CDD" id="cd00077">
    <property type="entry name" value="HDc"/>
    <property type="match status" value="1"/>
</dbReference>
<dbReference type="CDD" id="cd01949">
    <property type="entry name" value="GGDEF"/>
    <property type="match status" value="1"/>
</dbReference>
<reference evidence="6" key="1">
    <citation type="submission" date="2021-11" db="EMBL/GenBank/DDBJ databases">
        <title>Cultivation dependent microbiological survey of springs from the worlds oldest radium mine currently devoted to the extraction of radon-saturated water.</title>
        <authorList>
            <person name="Kapinusova G."/>
            <person name="Smrhova T."/>
            <person name="Strejcek M."/>
            <person name="Suman J."/>
            <person name="Jani K."/>
            <person name="Pajer P."/>
            <person name="Uhlik O."/>
        </authorList>
    </citation>
    <scope>NUCLEOTIDE SEQUENCE [LARGE SCALE GENOMIC DNA]</scope>
    <source>
        <strain evidence="6">J379</strain>
    </source>
</reference>
<feature type="domain" description="HD" evidence="3">
    <location>
        <begin position="352"/>
        <end position="474"/>
    </location>
</feature>
<dbReference type="SUPFAM" id="SSF109604">
    <property type="entry name" value="HD-domain/PDEase-like"/>
    <property type="match status" value="1"/>
</dbReference>
<keyword evidence="1" id="KW-0472">Membrane</keyword>
<dbReference type="InterPro" id="IPR006674">
    <property type="entry name" value="HD_domain"/>
</dbReference>
<dbReference type="Pfam" id="PF13487">
    <property type="entry name" value="HD_5"/>
    <property type="match status" value="1"/>
</dbReference>
<evidence type="ECO:0000259" key="4">
    <source>
        <dbReference type="PROSITE" id="PS51832"/>
    </source>
</evidence>
<dbReference type="Gene3D" id="1.10.3210.10">
    <property type="entry name" value="Hypothetical protein af1432"/>
    <property type="match status" value="1"/>
</dbReference>
<dbReference type="EC" id="2.7.7.65" evidence="5"/>
<evidence type="ECO:0000259" key="2">
    <source>
        <dbReference type="PROSITE" id="PS50887"/>
    </source>
</evidence>
<dbReference type="PANTHER" id="PTHR45228">
    <property type="entry name" value="CYCLIC DI-GMP PHOSPHODIESTERASE TM_0186-RELATED"/>
    <property type="match status" value="1"/>
</dbReference>
<dbReference type="SUPFAM" id="SSF55073">
    <property type="entry name" value="Nucleotide cyclase"/>
    <property type="match status" value="1"/>
</dbReference>
<dbReference type="PROSITE" id="PS50887">
    <property type="entry name" value="GGDEF"/>
    <property type="match status" value="1"/>
</dbReference>
<dbReference type="SMART" id="SM00267">
    <property type="entry name" value="GGDEF"/>
    <property type="match status" value="1"/>
</dbReference>
<feature type="transmembrane region" description="Helical" evidence="1">
    <location>
        <begin position="21"/>
        <end position="41"/>
    </location>
</feature>
<accession>A0ABY5PNG7</accession>
<organism evidence="5 6">
    <name type="scientific">Svornostia abyssi</name>
    <dbReference type="NCBI Taxonomy" id="2898438"/>
    <lineage>
        <taxon>Bacteria</taxon>
        <taxon>Bacillati</taxon>
        <taxon>Actinomycetota</taxon>
        <taxon>Thermoleophilia</taxon>
        <taxon>Solirubrobacterales</taxon>
        <taxon>Baekduiaceae</taxon>
        <taxon>Svornostia</taxon>
    </lineage>
</organism>
<evidence type="ECO:0000256" key="1">
    <source>
        <dbReference type="SAM" id="Phobius"/>
    </source>
</evidence>
<dbReference type="Gene3D" id="3.30.70.270">
    <property type="match status" value="1"/>
</dbReference>
<name>A0ABY5PNG7_9ACTN</name>
<protein>
    <submittedName>
        <fullName evidence="5">Diguanylate cyclase</fullName>
        <ecNumber evidence="5">2.7.7.65</ecNumber>
    </submittedName>
</protein>
<keyword evidence="6" id="KW-1185">Reference proteome</keyword>
<dbReference type="RefSeq" id="WP_353866590.1">
    <property type="nucleotide sequence ID" value="NZ_CP088295.1"/>
</dbReference>
<dbReference type="GO" id="GO:0052621">
    <property type="term" value="F:diguanylate cyclase activity"/>
    <property type="evidence" value="ECO:0007669"/>
    <property type="project" value="UniProtKB-EC"/>
</dbReference>
<dbReference type="Proteomes" id="UP001058860">
    <property type="component" value="Chromosome"/>
</dbReference>
<dbReference type="InterPro" id="IPR037522">
    <property type="entry name" value="HD_GYP_dom"/>
</dbReference>